<dbReference type="GO" id="GO:0030261">
    <property type="term" value="P:chromosome condensation"/>
    <property type="evidence" value="ECO:0007669"/>
    <property type="project" value="TreeGrafter"/>
</dbReference>
<dbReference type="AlphaFoldDB" id="A0A7R8CY93"/>
<dbReference type="SMART" id="SM00526">
    <property type="entry name" value="H15"/>
    <property type="match status" value="1"/>
</dbReference>
<dbReference type="GO" id="GO:0006334">
    <property type="term" value="P:nucleosome assembly"/>
    <property type="evidence" value="ECO:0007669"/>
    <property type="project" value="InterPro"/>
</dbReference>
<evidence type="ECO:0000256" key="7">
    <source>
        <dbReference type="RuleBase" id="RU003894"/>
    </source>
</evidence>
<evidence type="ECO:0000256" key="2">
    <source>
        <dbReference type="ARBA" id="ARBA00004123"/>
    </source>
</evidence>
<evidence type="ECO:0000256" key="6">
    <source>
        <dbReference type="ARBA" id="ARBA00023242"/>
    </source>
</evidence>
<comment type="function">
    <text evidence="1">Histones H1 are necessary for the condensation of nucleosome chains into higher-order structures.</text>
</comment>
<keyword evidence="10" id="KW-1185">Reference proteome</keyword>
<dbReference type="Gene3D" id="1.10.10.10">
    <property type="entry name" value="Winged helix-like DNA-binding domain superfamily/Winged helix DNA-binding domain"/>
    <property type="match status" value="1"/>
</dbReference>
<evidence type="ECO:0000313" key="10">
    <source>
        <dbReference type="Proteomes" id="UP000675881"/>
    </source>
</evidence>
<keyword evidence="6 7" id="KW-0539">Nucleus</keyword>
<dbReference type="GO" id="GO:0000786">
    <property type="term" value="C:nucleosome"/>
    <property type="evidence" value="ECO:0007669"/>
    <property type="project" value="InterPro"/>
</dbReference>
<dbReference type="CDD" id="cd00073">
    <property type="entry name" value="H15"/>
    <property type="match status" value="1"/>
</dbReference>
<dbReference type="PANTHER" id="PTHR11467">
    <property type="entry name" value="HISTONE H1"/>
    <property type="match status" value="1"/>
</dbReference>
<dbReference type="InterPro" id="IPR036388">
    <property type="entry name" value="WH-like_DNA-bd_sf"/>
</dbReference>
<evidence type="ECO:0000256" key="5">
    <source>
        <dbReference type="ARBA" id="ARBA00023125"/>
    </source>
</evidence>
<gene>
    <name evidence="9" type="ORF">LSAA_9564</name>
</gene>
<dbReference type="GO" id="GO:0003690">
    <property type="term" value="F:double-stranded DNA binding"/>
    <property type="evidence" value="ECO:0007669"/>
    <property type="project" value="TreeGrafter"/>
</dbReference>
<comment type="subcellular location">
    <subcellularLocation>
        <location evidence="3">Chromosome</location>
    </subcellularLocation>
    <subcellularLocation>
        <location evidence="2 7">Nucleus</location>
    </subcellularLocation>
</comment>
<feature type="compositionally biased region" description="Basic residues" evidence="8">
    <location>
        <begin position="108"/>
        <end position="175"/>
    </location>
</feature>
<dbReference type="Proteomes" id="UP000675881">
    <property type="component" value="Chromosome 5"/>
</dbReference>
<dbReference type="GO" id="GO:0030527">
    <property type="term" value="F:structural constituent of chromatin"/>
    <property type="evidence" value="ECO:0007669"/>
    <property type="project" value="InterPro"/>
</dbReference>
<evidence type="ECO:0000313" key="9">
    <source>
        <dbReference type="EMBL" id="CAF2939170.1"/>
    </source>
</evidence>
<evidence type="ECO:0000256" key="4">
    <source>
        <dbReference type="ARBA" id="ARBA00022454"/>
    </source>
</evidence>
<dbReference type="PROSITE" id="PS51504">
    <property type="entry name" value="H15"/>
    <property type="match status" value="1"/>
</dbReference>
<name>A0A7R8CY93_LEPSM</name>
<dbReference type="InterPro" id="IPR005819">
    <property type="entry name" value="H1/H5"/>
</dbReference>
<dbReference type="PRINTS" id="PR00624">
    <property type="entry name" value="HISTONEH5"/>
</dbReference>
<dbReference type="SUPFAM" id="SSF46785">
    <property type="entry name" value="Winged helix' DNA-binding domain"/>
    <property type="match status" value="1"/>
</dbReference>
<sequence length="175" mass="18716">MSPATPKKTSSKVSKDGSKAPPSSMMVKSAIRKLAERKGSSLAAIKKYISAHYKVDMVKRAPFICKAIRSAVEKGELVQTKGKGASGTFKLPVAKKSKDTKTDVMPKSTKKSTVKKASKAKAPVKKTPKKKTVKSKTPKKATKSKAKSPKKSPTKKAVSKASVKKTTKRTASKKA</sequence>
<keyword evidence="4 7" id="KW-0158">Chromosome</keyword>
<keyword evidence="5 7" id="KW-0238">DNA-binding</keyword>
<dbReference type="PANTHER" id="PTHR11467:SF20">
    <property type="entry name" value="H15 DOMAIN-CONTAINING PROTEIN-RELATED"/>
    <property type="match status" value="1"/>
</dbReference>
<dbReference type="InterPro" id="IPR036390">
    <property type="entry name" value="WH_DNA-bd_sf"/>
</dbReference>
<proteinExistence type="inferred from homology"/>
<dbReference type="Pfam" id="PF00538">
    <property type="entry name" value="Linker_histone"/>
    <property type="match status" value="1"/>
</dbReference>
<reference evidence="9" key="1">
    <citation type="submission" date="2021-02" db="EMBL/GenBank/DDBJ databases">
        <authorList>
            <person name="Bekaert M."/>
        </authorList>
    </citation>
    <scope>NUCLEOTIDE SEQUENCE</scope>
    <source>
        <strain evidence="9">IoA-00</strain>
    </source>
</reference>
<dbReference type="InterPro" id="IPR005818">
    <property type="entry name" value="Histone_H1/H5_H15"/>
</dbReference>
<protein>
    <submittedName>
        <fullName evidence="9">H1_5</fullName>
    </submittedName>
</protein>
<comment type="similarity">
    <text evidence="7">Belongs to the histone H1/H5 family.</text>
</comment>
<evidence type="ECO:0000256" key="3">
    <source>
        <dbReference type="ARBA" id="ARBA00004286"/>
    </source>
</evidence>
<evidence type="ECO:0000256" key="1">
    <source>
        <dbReference type="ARBA" id="ARBA00002809"/>
    </source>
</evidence>
<dbReference type="EMBL" id="HG994584">
    <property type="protein sequence ID" value="CAF2939170.1"/>
    <property type="molecule type" value="Genomic_DNA"/>
</dbReference>
<accession>A0A7R8CY93</accession>
<evidence type="ECO:0000256" key="8">
    <source>
        <dbReference type="SAM" id="MobiDB-lite"/>
    </source>
</evidence>
<feature type="region of interest" description="Disordered" evidence="8">
    <location>
        <begin position="78"/>
        <end position="175"/>
    </location>
</feature>
<dbReference type="GO" id="GO:0045910">
    <property type="term" value="P:negative regulation of DNA recombination"/>
    <property type="evidence" value="ECO:0007669"/>
    <property type="project" value="TreeGrafter"/>
</dbReference>
<dbReference type="GO" id="GO:0005634">
    <property type="term" value="C:nucleus"/>
    <property type="evidence" value="ECO:0007669"/>
    <property type="project" value="UniProtKB-SubCell"/>
</dbReference>
<dbReference type="FunFam" id="1.10.10.10:FF:000140">
    <property type="entry name" value="Histone H1.0"/>
    <property type="match status" value="1"/>
</dbReference>
<feature type="region of interest" description="Disordered" evidence="8">
    <location>
        <begin position="1"/>
        <end position="26"/>
    </location>
</feature>
<dbReference type="OrthoDB" id="8251629at2759"/>
<organism evidence="9 10">
    <name type="scientific">Lepeophtheirus salmonis</name>
    <name type="common">Salmon louse</name>
    <name type="synonym">Caligus salmonis</name>
    <dbReference type="NCBI Taxonomy" id="72036"/>
    <lineage>
        <taxon>Eukaryota</taxon>
        <taxon>Metazoa</taxon>
        <taxon>Ecdysozoa</taxon>
        <taxon>Arthropoda</taxon>
        <taxon>Crustacea</taxon>
        <taxon>Multicrustacea</taxon>
        <taxon>Hexanauplia</taxon>
        <taxon>Copepoda</taxon>
        <taxon>Siphonostomatoida</taxon>
        <taxon>Caligidae</taxon>
        <taxon>Lepeophtheirus</taxon>
    </lineage>
</organism>
<dbReference type="GO" id="GO:0031492">
    <property type="term" value="F:nucleosomal DNA binding"/>
    <property type="evidence" value="ECO:0007669"/>
    <property type="project" value="TreeGrafter"/>
</dbReference>